<dbReference type="FunFam" id="1.10.150.20:FF:000003">
    <property type="entry name" value="DNA polymerase I"/>
    <property type="match status" value="1"/>
</dbReference>
<dbReference type="InterPro" id="IPR036279">
    <property type="entry name" value="5-3_exonuclease_C_sf"/>
</dbReference>
<feature type="domain" description="5'-3' exonuclease" evidence="4">
    <location>
        <begin position="2"/>
        <end position="262"/>
    </location>
</feature>
<evidence type="ECO:0000259" key="4">
    <source>
        <dbReference type="SMART" id="SM00475"/>
    </source>
</evidence>
<dbReference type="GO" id="GO:0033567">
    <property type="term" value="P:DNA replication, Okazaki fragment processing"/>
    <property type="evidence" value="ECO:0007669"/>
    <property type="project" value="InterPro"/>
</dbReference>
<dbReference type="SUPFAM" id="SSF47807">
    <property type="entry name" value="5' to 3' exonuclease, C-terminal subdomain"/>
    <property type="match status" value="1"/>
</dbReference>
<evidence type="ECO:0000256" key="3">
    <source>
        <dbReference type="ARBA" id="ARBA00023125"/>
    </source>
</evidence>
<dbReference type="InterPro" id="IPR008918">
    <property type="entry name" value="HhH2"/>
</dbReference>
<evidence type="ECO:0000313" key="5">
    <source>
        <dbReference type="EMBL" id="KKQ84453.1"/>
    </source>
</evidence>
<name>A0A0G0KXU9_9BACT</name>
<keyword evidence="1" id="KW-0540">Nuclease</keyword>
<accession>A0A0G0KXU9</accession>
<keyword evidence="2" id="KW-0378">Hydrolase</keyword>
<evidence type="ECO:0000256" key="2">
    <source>
        <dbReference type="ARBA" id="ARBA00022801"/>
    </source>
</evidence>
<dbReference type="InterPro" id="IPR029060">
    <property type="entry name" value="PIN-like_dom_sf"/>
</dbReference>
<dbReference type="Gene3D" id="1.10.150.20">
    <property type="entry name" value="5' to 3' exonuclease, C-terminal subdomain"/>
    <property type="match status" value="1"/>
</dbReference>
<dbReference type="InterPro" id="IPR038969">
    <property type="entry name" value="FEN"/>
</dbReference>
<proteinExistence type="predicted"/>
<dbReference type="GO" id="GO:0003677">
    <property type="term" value="F:DNA binding"/>
    <property type="evidence" value="ECO:0007669"/>
    <property type="project" value="UniProtKB-KW"/>
</dbReference>
<dbReference type="PANTHER" id="PTHR42646">
    <property type="entry name" value="FLAP ENDONUCLEASE XNI"/>
    <property type="match status" value="1"/>
</dbReference>
<dbReference type="AlphaFoldDB" id="A0A0G0KXU9"/>
<dbReference type="Proteomes" id="UP000034081">
    <property type="component" value="Unassembled WGS sequence"/>
</dbReference>
<dbReference type="GO" id="GO:0008409">
    <property type="term" value="F:5'-3' exonuclease activity"/>
    <property type="evidence" value="ECO:0007669"/>
    <property type="project" value="InterPro"/>
</dbReference>
<keyword evidence="3" id="KW-0238">DNA-binding</keyword>
<dbReference type="SUPFAM" id="SSF88723">
    <property type="entry name" value="PIN domain-like"/>
    <property type="match status" value="1"/>
</dbReference>
<dbReference type="InterPro" id="IPR002421">
    <property type="entry name" value="5-3_exonuclease"/>
</dbReference>
<dbReference type="CDD" id="cd09898">
    <property type="entry name" value="H3TH_53EXO"/>
    <property type="match status" value="1"/>
</dbReference>
<reference evidence="5 6" key="1">
    <citation type="journal article" date="2015" name="Nature">
        <title>rRNA introns, odd ribosomes, and small enigmatic genomes across a large radiation of phyla.</title>
        <authorList>
            <person name="Brown C.T."/>
            <person name="Hug L.A."/>
            <person name="Thomas B.C."/>
            <person name="Sharon I."/>
            <person name="Castelle C.J."/>
            <person name="Singh A."/>
            <person name="Wilkins M.J."/>
            <person name="Williams K.H."/>
            <person name="Banfield J.F."/>
        </authorList>
    </citation>
    <scope>NUCLEOTIDE SEQUENCE [LARGE SCALE GENOMIC DNA]</scope>
</reference>
<dbReference type="PANTHER" id="PTHR42646:SF2">
    <property type="entry name" value="5'-3' EXONUCLEASE FAMILY PROTEIN"/>
    <property type="match status" value="1"/>
</dbReference>
<dbReference type="SMART" id="SM00279">
    <property type="entry name" value="HhH2"/>
    <property type="match status" value="1"/>
</dbReference>
<dbReference type="PATRIC" id="fig|1618570.3.peg.1295"/>
<gene>
    <name evidence="5" type="ORF">UT08_C0018G0059</name>
</gene>
<dbReference type="Gene3D" id="3.40.50.1010">
    <property type="entry name" value="5'-nuclease"/>
    <property type="match status" value="1"/>
</dbReference>
<dbReference type="STRING" id="1618570.UT08_C0018G0059"/>
<sequence length="300" mass="33473">MAKLVLIDGYNILHRAYFALPPNLTTRAGEPINAIYGFVSMLLRIIADLKPTHIAICFDREEPTLRKKEFSAYQSQRTPTEDALKSQFKKARDVAKAFNIVTFELSGYEADDLIGTIADKAEKKVDEVIVVTGDKDMLQLVSKKTKAYFPVRGLSDTQLLGEKEVKEKLGVIPSRVVDYKGLVGDPSDNYPGVAGIGPKTAQDLLNRFGTFKGVYDHLEDVSPSVVKKLKEGKEGGEISLKLAKILKDVPIEPDFEKMDDWQVDNQKVLDLFSEYGFRTLTNRVKDVGKSIAAENQMKLI</sequence>
<protein>
    <submittedName>
        <fullName evidence="5">Polymerase I protein</fullName>
    </submittedName>
</protein>
<dbReference type="SMART" id="SM00475">
    <property type="entry name" value="53EXOc"/>
    <property type="match status" value="1"/>
</dbReference>
<dbReference type="Pfam" id="PF02739">
    <property type="entry name" value="5_3_exonuc_N"/>
    <property type="match status" value="1"/>
</dbReference>
<dbReference type="Pfam" id="PF01367">
    <property type="entry name" value="5_3_exonuc"/>
    <property type="match status" value="1"/>
</dbReference>
<dbReference type="InterPro" id="IPR020045">
    <property type="entry name" value="DNA_polI_H3TH"/>
</dbReference>
<organism evidence="5 6">
    <name type="scientific">Candidatus Woesebacteria bacterium GW2011_GWB1_38_8</name>
    <dbReference type="NCBI Taxonomy" id="1618570"/>
    <lineage>
        <taxon>Bacteria</taxon>
        <taxon>Candidatus Woeseibacteriota</taxon>
    </lineage>
</organism>
<evidence type="ECO:0000256" key="1">
    <source>
        <dbReference type="ARBA" id="ARBA00022722"/>
    </source>
</evidence>
<evidence type="ECO:0000313" key="6">
    <source>
        <dbReference type="Proteomes" id="UP000034081"/>
    </source>
</evidence>
<dbReference type="InterPro" id="IPR020046">
    <property type="entry name" value="5-3_exonucl_a-hlix_arch_N"/>
</dbReference>
<dbReference type="GO" id="GO:0017108">
    <property type="term" value="F:5'-flap endonuclease activity"/>
    <property type="evidence" value="ECO:0007669"/>
    <property type="project" value="InterPro"/>
</dbReference>
<dbReference type="EMBL" id="LBVL01000018">
    <property type="protein sequence ID" value="KKQ84453.1"/>
    <property type="molecule type" value="Genomic_DNA"/>
</dbReference>
<dbReference type="CDD" id="cd09859">
    <property type="entry name" value="PIN_53EXO"/>
    <property type="match status" value="1"/>
</dbReference>
<comment type="caution">
    <text evidence="5">The sequence shown here is derived from an EMBL/GenBank/DDBJ whole genome shotgun (WGS) entry which is preliminary data.</text>
</comment>